<dbReference type="Proteomes" id="UP000324800">
    <property type="component" value="Unassembled WGS sequence"/>
</dbReference>
<accession>A0A5J4U534</accession>
<organism evidence="1 2">
    <name type="scientific">Streblomastix strix</name>
    <dbReference type="NCBI Taxonomy" id="222440"/>
    <lineage>
        <taxon>Eukaryota</taxon>
        <taxon>Metamonada</taxon>
        <taxon>Preaxostyla</taxon>
        <taxon>Oxymonadida</taxon>
        <taxon>Streblomastigidae</taxon>
        <taxon>Streblomastix</taxon>
    </lineage>
</organism>
<name>A0A5J4U534_9EUKA</name>
<feature type="non-terminal residue" evidence="1">
    <location>
        <position position="1"/>
    </location>
</feature>
<proteinExistence type="predicted"/>
<dbReference type="EMBL" id="SNRW01020427">
    <property type="protein sequence ID" value="KAA6365469.1"/>
    <property type="molecule type" value="Genomic_DNA"/>
</dbReference>
<comment type="caution">
    <text evidence="1">The sequence shown here is derived from an EMBL/GenBank/DDBJ whole genome shotgun (WGS) entry which is preliminary data.</text>
</comment>
<reference evidence="1 2" key="1">
    <citation type="submission" date="2019-03" db="EMBL/GenBank/DDBJ databases">
        <title>Single cell metagenomics reveals metabolic interactions within the superorganism composed of flagellate Streblomastix strix and complex community of Bacteroidetes bacteria on its surface.</title>
        <authorList>
            <person name="Treitli S.C."/>
            <person name="Kolisko M."/>
            <person name="Husnik F."/>
            <person name="Keeling P."/>
            <person name="Hampl V."/>
        </authorList>
    </citation>
    <scope>NUCLEOTIDE SEQUENCE [LARGE SCALE GENOMIC DNA]</scope>
    <source>
        <strain evidence="1">ST1C</strain>
    </source>
</reference>
<protein>
    <submittedName>
        <fullName evidence="1">Uncharacterized protein</fullName>
    </submittedName>
</protein>
<evidence type="ECO:0000313" key="1">
    <source>
        <dbReference type="EMBL" id="KAA6365469.1"/>
    </source>
</evidence>
<dbReference type="AlphaFoldDB" id="A0A5J4U534"/>
<evidence type="ECO:0000313" key="2">
    <source>
        <dbReference type="Proteomes" id="UP000324800"/>
    </source>
</evidence>
<gene>
    <name evidence="1" type="ORF">EZS28_039003</name>
</gene>
<sequence length="45" mass="5113">NASITPMMHYLREEIVRIIFFENSKPQVRNIGVMGEHAGGSIKLQ</sequence>